<keyword evidence="2" id="KW-1185">Reference proteome</keyword>
<accession>A0AAW3MQQ3</accession>
<dbReference type="Proteomes" id="UP000056453">
    <property type="component" value="Unassembled WGS sequence"/>
</dbReference>
<comment type="caution">
    <text evidence="1">The sequence shown here is derived from an EMBL/GenBank/DDBJ whole genome shotgun (WGS) entry which is preliminary data.</text>
</comment>
<proteinExistence type="predicted"/>
<organism evidence="1 2">
    <name type="scientific">Burkholderia ubonensis</name>
    <dbReference type="NCBI Taxonomy" id="101571"/>
    <lineage>
        <taxon>Bacteria</taxon>
        <taxon>Pseudomonadati</taxon>
        <taxon>Pseudomonadota</taxon>
        <taxon>Betaproteobacteria</taxon>
        <taxon>Burkholderiales</taxon>
        <taxon>Burkholderiaceae</taxon>
        <taxon>Burkholderia</taxon>
        <taxon>Burkholderia cepacia complex</taxon>
    </lineage>
</organism>
<gene>
    <name evidence="1" type="ORF">WJ96_04810</name>
</gene>
<sequence length="123" mass="13380">MLHLKALVALDALYRGNGTSELLTVLGQNLIVSETLCGAGYVKEGLKAVREGHAALVRVDLEAKEKNQWQAAGRDYECLRDALQVYGTQLGAAPRAEVRKAQIAMVEVLTRHLKPEATQKQAA</sequence>
<dbReference type="RefSeq" id="WP_059924715.1">
    <property type="nucleotide sequence ID" value="NZ_LPBG01000047.1"/>
</dbReference>
<protein>
    <recommendedName>
        <fullName evidence="3">Fis family transcriptional regulator</fullName>
    </recommendedName>
</protein>
<evidence type="ECO:0000313" key="1">
    <source>
        <dbReference type="EMBL" id="KVP97894.1"/>
    </source>
</evidence>
<name>A0AAW3MQQ3_9BURK</name>
<evidence type="ECO:0000313" key="2">
    <source>
        <dbReference type="Proteomes" id="UP000056453"/>
    </source>
</evidence>
<dbReference type="AlphaFoldDB" id="A0AAW3MQQ3"/>
<evidence type="ECO:0008006" key="3">
    <source>
        <dbReference type="Google" id="ProtNLM"/>
    </source>
</evidence>
<reference evidence="1 2" key="1">
    <citation type="submission" date="2015-11" db="EMBL/GenBank/DDBJ databases">
        <title>Expanding the genomic diversity of Burkholderia species for the development of highly accurate diagnostics.</title>
        <authorList>
            <person name="Sahl J."/>
            <person name="Keim P."/>
            <person name="Wagner D."/>
        </authorList>
    </citation>
    <scope>NUCLEOTIDE SEQUENCE [LARGE SCALE GENOMIC DNA]</scope>
    <source>
        <strain evidence="1 2">MSMB1808WGS</strain>
    </source>
</reference>
<dbReference type="EMBL" id="LPBJ01000047">
    <property type="protein sequence ID" value="KVP97894.1"/>
    <property type="molecule type" value="Genomic_DNA"/>
</dbReference>